<reference evidence="2 3" key="1">
    <citation type="journal article" date="2019" name="Int. J. Syst. Evol. Microbiol.">
        <title>The Global Catalogue of Microorganisms (GCM) 10K type strain sequencing project: providing services to taxonomists for standard genome sequencing and annotation.</title>
        <authorList>
            <consortium name="The Broad Institute Genomics Platform"/>
            <consortium name="The Broad Institute Genome Sequencing Center for Infectious Disease"/>
            <person name="Wu L."/>
            <person name="Ma J."/>
        </authorList>
    </citation>
    <scope>NUCLEOTIDE SEQUENCE [LARGE SCALE GENOMIC DNA]</scope>
    <source>
        <strain evidence="2 3">JCM 16034</strain>
    </source>
</reference>
<dbReference type="EMBL" id="BAAAQW010000007">
    <property type="protein sequence ID" value="GAA2201723.1"/>
    <property type="molecule type" value="Genomic_DNA"/>
</dbReference>
<feature type="compositionally biased region" description="Low complexity" evidence="1">
    <location>
        <begin position="1"/>
        <end position="10"/>
    </location>
</feature>
<evidence type="ECO:0000256" key="1">
    <source>
        <dbReference type="SAM" id="MobiDB-lite"/>
    </source>
</evidence>
<proteinExistence type="predicted"/>
<protein>
    <submittedName>
        <fullName evidence="2">Uncharacterized protein</fullName>
    </submittedName>
</protein>
<evidence type="ECO:0000313" key="2">
    <source>
        <dbReference type="EMBL" id="GAA2201723.1"/>
    </source>
</evidence>
<gene>
    <name evidence="2" type="ORF">GCM10009849_27310</name>
</gene>
<evidence type="ECO:0000313" key="3">
    <source>
        <dbReference type="Proteomes" id="UP001500432"/>
    </source>
</evidence>
<name>A0ABN3BYA6_9MICC</name>
<sequence>MNPSEKAMMPKPKDKAPRNVANREAGFGGRGCRGSPRRDPADDGDDSPLRASSPWRWPSGTRPSSPRDPGADVLPGGTPSGQ</sequence>
<feature type="region of interest" description="Disordered" evidence="1">
    <location>
        <begin position="1"/>
        <end position="82"/>
    </location>
</feature>
<organism evidence="2 3">
    <name type="scientific">Sinomonas flava</name>
    <dbReference type="NCBI Taxonomy" id="496857"/>
    <lineage>
        <taxon>Bacteria</taxon>
        <taxon>Bacillati</taxon>
        <taxon>Actinomycetota</taxon>
        <taxon>Actinomycetes</taxon>
        <taxon>Micrococcales</taxon>
        <taxon>Micrococcaceae</taxon>
        <taxon>Sinomonas</taxon>
    </lineage>
</organism>
<comment type="caution">
    <text evidence="2">The sequence shown here is derived from an EMBL/GenBank/DDBJ whole genome shotgun (WGS) entry which is preliminary data.</text>
</comment>
<accession>A0ABN3BYA6</accession>
<dbReference type="Proteomes" id="UP001500432">
    <property type="component" value="Unassembled WGS sequence"/>
</dbReference>
<keyword evidence="3" id="KW-1185">Reference proteome</keyword>